<dbReference type="EMBL" id="DTHB01000029">
    <property type="protein sequence ID" value="HGB14415.1"/>
    <property type="molecule type" value="Genomic_DNA"/>
</dbReference>
<gene>
    <name evidence="5" type="ORF">ENV62_04140</name>
</gene>
<organism evidence="5">
    <name type="scientific">Desulfobacca acetoxidans</name>
    <dbReference type="NCBI Taxonomy" id="60893"/>
    <lineage>
        <taxon>Bacteria</taxon>
        <taxon>Pseudomonadati</taxon>
        <taxon>Thermodesulfobacteriota</taxon>
        <taxon>Desulfobaccia</taxon>
        <taxon>Desulfobaccales</taxon>
        <taxon>Desulfobaccaceae</taxon>
        <taxon>Desulfobacca</taxon>
    </lineage>
</organism>
<keyword evidence="3 5" id="KW-0067">ATP-binding</keyword>
<evidence type="ECO:0000256" key="1">
    <source>
        <dbReference type="ARBA" id="ARBA00022448"/>
    </source>
</evidence>
<accession>A0A7C3WR83</accession>
<dbReference type="PANTHER" id="PTHR43038">
    <property type="entry name" value="ATP-BINDING CASSETTE, SUB-FAMILY H, MEMBER 1"/>
    <property type="match status" value="1"/>
</dbReference>
<reference evidence="5" key="1">
    <citation type="journal article" date="2020" name="mSystems">
        <title>Genome- and Community-Level Interaction Insights into Carbon Utilization and Element Cycling Functions of Hydrothermarchaeota in Hydrothermal Sediment.</title>
        <authorList>
            <person name="Zhou Z."/>
            <person name="Liu Y."/>
            <person name="Xu W."/>
            <person name="Pan J."/>
            <person name="Luo Z.H."/>
            <person name="Li M."/>
        </authorList>
    </citation>
    <scope>NUCLEOTIDE SEQUENCE [LARGE SCALE GENOMIC DNA]</scope>
    <source>
        <strain evidence="5">SpSt-776</strain>
    </source>
</reference>
<evidence type="ECO:0000259" key="4">
    <source>
        <dbReference type="PROSITE" id="PS50893"/>
    </source>
</evidence>
<dbReference type="PANTHER" id="PTHR43038:SF3">
    <property type="entry name" value="ABC TRANSPORTER G FAMILY MEMBER 20 ISOFORM X1"/>
    <property type="match status" value="1"/>
</dbReference>
<evidence type="ECO:0000256" key="2">
    <source>
        <dbReference type="ARBA" id="ARBA00022741"/>
    </source>
</evidence>
<dbReference type="InterPro" id="IPR003439">
    <property type="entry name" value="ABC_transporter-like_ATP-bd"/>
</dbReference>
<dbReference type="Pfam" id="PF00005">
    <property type="entry name" value="ABC_tran"/>
    <property type="match status" value="1"/>
</dbReference>
<evidence type="ECO:0000313" key="5">
    <source>
        <dbReference type="EMBL" id="HGB14415.1"/>
    </source>
</evidence>
<dbReference type="SMART" id="SM00382">
    <property type="entry name" value="AAA"/>
    <property type="match status" value="1"/>
</dbReference>
<dbReference type="InterPro" id="IPR003593">
    <property type="entry name" value="AAA+_ATPase"/>
</dbReference>
<dbReference type="Pfam" id="PF13732">
    <property type="entry name" value="DrrA1-3_C"/>
    <property type="match status" value="1"/>
</dbReference>
<keyword evidence="1" id="KW-0813">Transport</keyword>
<proteinExistence type="predicted"/>
<dbReference type="GO" id="GO:0005524">
    <property type="term" value="F:ATP binding"/>
    <property type="evidence" value="ECO:0007669"/>
    <property type="project" value="UniProtKB-KW"/>
</dbReference>
<name>A0A7C3WR83_9BACT</name>
<dbReference type="SUPFAM" id="SSF52540">
    <property type="entry name" value="P-loop containing nucleoside triphosphate hydrolases"/>
    <property type="match status" value="1"/>
</dbReference>
<dbReference type="PROSITE" id="PS50893">
    <property type="entry name" value="ABC_TRANSPORTER_2"/>
    <property type="match status" value="1"/>
</dbReference>
<protein>
    <submittedName>
        <fullName evidence="5">ABC transporter ATP-binding protein</fullName>
    </submittedName>
</protein>
<dbReference type="InterPro" id="IPR027417">
    <property type="entry name" value="P-loop_NTPase"/>
</dbReference>
<comment type="caution">
    <text evidence="5">The sequence shown here is derived from an EMBL/GenBank/DDBJ whole genome shotgun (WGS) entry which is preliminary data.</text>
</comment>
<keyword evidence="2" id="KW-0547">Nucleotide-binding</keyword>
<sequence length="321" mass="35162">MTTGPAIEVRNLTRDFNGFRAVDNLSFSVARGEIFGFLGPNGAGKSTTIRMLTGLLLPSAGEGRVAGYDIVRESHKIKEHVGYMSQRFSLYEDLTAEENLRFFGGVYGLSDARLKERIPEVFSLVGLLDRRQNLTRHLALGLRQRLALASAILHEPDLLFLDEPTSGVDPISRRNFWDLIYAMADRGVTVLVTTHYMDEAEFCDQLVLIYQGRIIAQGPPGSLKRRVAGHIMAVYVDRLGEALEIIQKLPQVADAAVFGAGLHVAAPDLAQAEAAIKEALAREGIALLRLQLIEPSLEDAFISLIQEAGNGDRHQGTQSGV</sequence>
<evidence type="ECO:0000256" key="3">
    <source>
        <dbReference type="ARBA" id="ARBA00022840"/>
    </source>
</evidence>
<dbReference type="Gene3D" id="3.40.50.300">
    <property type="entry name" value="P-loop containing nucleotide triphosphate hydrolases"/>
    <property type="match status" value="1"/>
</dbReference>
<dbReference type="InterPro" id="IPR025302">
    <property type="entry name" value="DrrA1/2-like_C"/>
</dbReference>
<dbReference type="AlphaFoldDB" id="A0A7C3WR83"/>
<feature type="domain" description="ABC transporter" evidence="4">
    <location>
        <begin position="7"/>
        <end position="236"/>
    </location>
</feature>
<dbReference type="GO" id="GO:0016887">
    <property type="term" value="F:ATP hydrolysis activity"/>
    <property type="evidence" value="ECO:0007669"/>
    <property type="project" value="InterPro"/>
</dbReference>